<feature type="region of interest" description="Disordered" evidence="1">
    <location>
        <begin position="100"/>
        <end position="119"/>
    </location>
</feature>
<accession>A0A2A9PEM1</accession>
<feature type="compositionally biased region" description="Basic residues" evidence="1">
    <location>
        <begin position="322"/>
        <end position="331"/>
    </location>
</feature>
<dbReference type="EMBL" id="LAZP02000205">
    <property type="protein sequence ID" value="PFH59362.1"/>
    <property type="molecule type" value="Genomic_DNA"/>
</dbReference>
<proteinExistence type="predicted"/>
<sequence length="680" mass="74504">MSPTVAMKPSVEPKLLLQKPNYQTSTAPYPRRYVSATDSSTPMMMTMMLKRPKKLSRNASGEEDKVATIPASTTTMMMMTMYTRQQQQQQQQQQSLIINNNNNNNKKSAVKKGRPRPLDSLPQEVLDVVVDMVQELHGCATCRMRDLCALCLCSRNMLTIGRRALYRHIRIDGPDAPTGNKKSRTTCRMTLLRQTLRTKPDIAGLVRRLKLPRPEAMVKTGTTTDTTTNNATTTTTTTTSQYHHLVLSLVMACPNLQRLDGPVLSYGSASLQRLIDALATRSNLRHLAWLVEHRLSSSSSSSFVEHHRNWSRLSSLSIQYHHEHHHHHGHVKSGVGGGSSSSSSSSSTTTTSSFVTATLKALPAIQHLHLSCLPASAFDDAALLALPKLRSLTLSSIVGVTTGGLASFATRPNSESLRKLHLRHTPLTSLPALARILSNLGRLVSFALVQEAPPLMPDGDEFVLCMMPYLASLSLLSLHWHLPPEGEPGVAHEMLARSIRAGGFPRLTSLRAPSDPGGLLQNLCRPTERAHLPDDGIRRLEVCSAPSSPTKRAASASSSSSCRPFTETNLVDARLAAQSRIESARAAHRFRVHVQDEAGRLVESFGLGGYVGTLGSPIHYHLLPDCGSSHDRGGLVDVPDLFAGDAATEPVCDGSWNRHQSHRERWWHASRPRCTTVSLD</sequence>
<dbReference type="Proteomes" id="UP000037136">
    <property type="component" value="Unassembled WGS sequence"/>
</dbReference>
<dbReference type="Gene3D" id="3.80.10.10">
    <property type="entry name" value="Ribonuclease Inhibitor"/>
    <property type="match status" value="1"/>
</dbReference>
<reference evidence="2 3" key="2">
    <citation type="journal article" date="2017" name="Sci. Rep.">
        <title>Ant-infecting Ophiocordyceps genomes reveal a high diversity of potential behavioral manipulation genes and a possible major role for enterotoxins.</title>
        <authorList>
            <person name="de Bekker C."/>
            <person name="Ohm R.A."/>
            <person name="Evans H.C."/>
            <person name="Brachmann A."/>
            <person name="Hughes D.P."/>
        </authorList>
    </citation>
    <scope>NUCLEOTIDE SEQUENCE [LARGE SCALE GENOMIC DNA]</scope>
    <source>
        <strain evidence="2 3">SC16a</strain>
    </source>
</reference>
<dbReference type="InterPro" id="IPR032675">
    <property type="entry name" value="LRR_dom_sf"/>
</dbReference>
<evidence type="ECO:0008006" key="4">
    <source>
        <dbReference type="Google" id="ProtNLM"/>
    </source>
</evidence>
<evidence type="ECO:0000256" key="1">
    <source>
        <dbReference type="SAM" id="MobiDB-lite"/>
    </source>
</evidence>
<dbReference type="OrthoDB" id="3210378at2759"/>
<gene>
    <name evidence="2" type="ORF">XA68_12470</name>
</gene>
<name>A0A2A9PEM1_OPHUN</name>
<dbReference type="STRING" id="268505.A0A2A9PEM1"/>
<evidence type="ECO:0000313" key="3">
    <source>
        <dbReference type="Proteomes" id="UP000037136"/>
    </source>
</evidence>
<dbReference type="AlphaFoldDB" id="A0A2A9PEM1"/>
<protein>
    <recommendedName>
        <fullName evidence="4">F-box domain-containing protein</fullName>
    </recommendedName>
</protein>
<comment type="caution">
    <text evidence="2">The sequence shown here is derived from an EMBL/GenBank/DDBJ whole genome shotgun (WGS) entry which is preliminary data.</text>
</comment>
<evidence type="ECO:0000313" key="2">
    <source>
        <dbReference type="EMBL" id="PFH59362.1"/>
    </source>
</evidence>
<reference evidence="2 3" key="1">
    <citation type="journal article" date="2015" name="BMC Genomics">
        <title>Gene expression during zombie ant biting behavior reflects the complexity underlying fungal parasitic behavioral manipulation.</title>
        <authorList>
            <person name="de Bekker C."/>
            <person name="Ohm R.A."/>
            <person name="Loreto R.G."/>
            <person name="Sebastian A."/>
            <person name="Albert I."/>
            <person name="Merrow M."/>
            <person name="Brachmann A."/>
            <person name="Hughes D.P."/>
        </authorList>
    </citation>
    <scope>NUCLEOTIDE SEQUENCE [LARGE SCALE GENOMIC DNA]</scope>
    <source>
        <strain evidence="2 3">SC16a</strain>
    </source>
</reference>
<feature type="region of interest" description="Disordered" evidence="1">
    <location>
        <begin position="321"/>
        <end position="347"/>
    </location>
</feature>
<keyword evidence="3" id="KW-1185">Reference proteome</keyword>
<organism evidence="2 3">
    <name type="scientific">Ophiocordyceps unilateralis</name>
    <name type="common">Zombie-ant fungus</name>
    <name type="synonym">Torrubia unilateralis</name>
    <dbReference type="NCBI Taxonomy" id="268505"/>
    <lineage>
        <taxon>Eukaryota</taxon>
        <taxon>Fungi</taxon>
        <taxon>Dikarya</taxon>
        <taxon>Ascomycota</taxon>
        <taxon>Pezizomycotina</taxon>
        <taxon>Sordariomycetes</taxon>
        <taxon>Hypocreomycetidae</taxon>
        <taxon>Hypocreales</taxon>
        <taxon>Ophiocordycipitaceae</taxon>
        <taxon>Ophiocordyceps</taxon>
    </lineage>
</organism>
<dbReference type="SUPFAM" id="SSF52047">
    <property type="entry name" value="RNI-like"/>
    <property type="match status" value="1"/>
</dbReference>